<keyword evidence="2" id="KW-1185">Reference proteome</keyword>
<dbReference type="EMBL" id="SMYL01000003">
    <property type="protein sequence ID" value="TDK66433.1"/>
    <property type="molecule type" value="Genomic_DNA"/>
</dbReference>
<reference evidence="1 2" key="1">
    <citation type="submission" date="2019-03" db="EMBL/GenBank/DDBJ databases">
        <title>Sapientia aquatica gen. nov., sp. nov., isolated from a crater lake.</title>
        <authorList>
            <person name="Felfoldi T."/>
            <person name="Szabo A."/>
            <person name="Toth E."/>
            <person name="Schumann P."/>
            <person name="Keki Z."/>
            <person name="Marialigeti K."/>
            <person name="Mathe I."/>
        </authorList>
    </citation>
    <scope>NUCLEOTIDE SEQUENCE [LARGE SCALE GENOMIC DNA]</scope>
    <source>
        <strain evidence="1 2">SA-152</strain>
    </source>
</reference>
<organism evidence="1 2">
    <name type="scientific">Sapientia aquatica</name>
    <dbReference type="NCBI Taxonomy" id="1549640"/>
    <lineage>
        <taxon>Bacteria</taxon>
        <taxon>Pseudomonadati</taxon>
        <taxon>Pseudomonadota</taxon>
        <taxon>Betaproteobacteria</taxon>
        <taxon>Burkholderiales</taxon>
        <taxon>Oxalobacteraceae</taxon>
        <taxon>Sapientia</taxon>
    </lineage>
</organism>
<gene>
    <name evidence="1" type="ORF">E2I14_08135</name>
</gene>
<sequence length="280" mass="32520">MIPITKKRMPIAKKYLNAESPVERHRKKLLRVCKWALCHGVVSAEIIKNVAHQQNNSLPKQMIKKGLLIENKTVSGWPRFFYTLSQAGLDLATSYSPNFIDYNKYLSPQKISQTKFEHDFSVQKLSLLAIQKFGVKYLSQAQMATRHVKGTKIPDALWIHKNIFKIAVEIEYSQKFGRILDETLSAIIQSLVAGEFHYYYFFVRSNVIKTNYIDAMKGGRHIHSYIKNDQNRWVKDTNKLEVIPDWLLDKVFFMQEENLLGDLTSIMQACEQFAVEEVNQ</sequence>
<dbReference type="AlphaFoldDB" id="A0A4R5W261"/>
<comment type="caution">
    <text evidence="1">The sequence shown here is derived from an EMBL/GenBank/DDBJ whole genome shotgun (WGS) entry which is preliminary data.</text>
</comment>
<dbReference type="Proteomes" id="UP000294829">
    <property type="component" value="Unassembled WGS sequence"/>
</dbReference>
<evidence type="ECO:0000313" key="2">
    <source>
        <dbReference type="Proteomes" id="UP000294829"/>
    </source>
</evidence>
<proteinExistence type="predicted"/>
<evidence type="ECO:0000313" key="1">
    <source>
        <dbReference type="EMBL" id="TDK66433.1"/>
    </source>
</evidence>
<name>A0A4R5W261_9BURK</name>
<accession>A0A4R5W261</accession>
<dbReference type="RefSeq" id="WP_133327311.1">
    <property type="nucleotide sequence ID" value="NZ_SMYL01000003.1"/>
</dbReference>
<protein>
    <submittedName>
        <fullName evidence="1">Uncharacterized protein</fullName>
    </submittedName>
</protein>